<accession>A0ACC7NSJ6</accession>
<comment type="caution">
    <text evidence="1">The sequence shown here is derived from an EMBL/GenBank/DDBJ whole genome shotgun (WGS) entry which is preliminary data.</text>
</comment>
<sequence length="437" mass="49607">MWVKLVLILVFVLLNGLFVAAEFAYVKVRASRIEALALEGNFRAKISHKILHNLNAYLSACQLGITLTSLILGWLGEPTISRLLEPLFDMMGLPAAAAHTISFIIAFAIVTSFHITLGEQFPKLYAIQQSEAVTLWTAVPVYVFNKMMYPFIWSLNGASNWMLRKSGIEPGNGHETAHSEEEIRLLMQESHKSGLIDKAEMTLMDNIFEFSETTAREIMIPRTEMVCLYANLSIEDNIEIAIQEMRTRYPVCDPDKDNIIGYIHIKDLFNPRDRIRDIRSVLRPLATVPESMSISTLLANLQRKKHQMALLIDEYGGTAGLVTVEDILEEIVGEIQDEFDEERPSIEARDNQVYSVDGLLLISEFNDFFGTDISTEEYDTIGGWVYSQMEIPPRKNDKILYENVEFIIEETDNLRIARLLVHKVITGNEEQVEEIGA</sequence>
<protein>
    <submittedName>
        <fullName evidence="1">Hemolysin family protein</fullName>
    </submittedName>
</protein>
<organism evidence="1 2">
    <name type="scientific">Paenibacillus mesotrionivorans</name>
    <dbReference type="NCBI Taxonomy" id="3160968"/>
    <lineage>
        <taxon>Bacteria</taxon>
        <taxon>Bacillati</taxon>
        <taxon>Bacillota</taxon>
        <taxon>Bacilli</taxon>
        <taxon>Bacillales</taxon>
        <taxon>Paenibacillaceae</taxon>
        <taxon>Paenibacillus</taxon>
    </lineage>
</organism>
<dbReference type="Proteomes" id="UP001631969">
    <property type="component" value="Unassembled WGS sequence"/>
</dbReference>
<reference evidence="1" key="1">
    <citation type="submission" date="2024-12" db="EMBL/GenBank/DDBJ databases">
        <authorList>
            <person name="Wu N."/>
        </authorList>
    </citation>
    <scope>NUCLEOTIDE SEQUENCE</scope>
    <source>
        <strain evidence="1">P15</strain>
    </source>
</reference>
<evidence type="ECO:0000313" key="2">
    <source>
        <dbReference type="Proteomes" id="UP001631969"/>
    </source>
</evidence>
<keyword evidence="2" id="KW-1185">Reference proteome</keyword>
<gene>
    <name evidence="1" type="ORF">ACI1P1_01735</name>
</gene>
<proteinExistence type="predicted"/>
<dbReference type="EMBL" id="JBJURJ010000001">
    <property type="protein sequence ID" value="MFM9327009.1"/>
    <property type="molecule type" value="Genomic_DNA"/>
</dbReference>
<evidence type="ECO:0000313" key="1">
    <source>
        <dbReference type="EMBL" id="MFM9327009.1"/>
    </source>
</evidence>
<name>A0ACC7NSJ6_9BACL</name>